<comment type="caution">
    <text evidence="2">The sequence shown here is derived from an EMBL/GenBank/DDBJ whole genome shotgun (WGS) entry which is preliminary data.</text>
</comment>
<evidence type="ECO:0000256" key="1">
    <source>
        <dbReference type="SAM" id="MobiDB-lite"/>
    </source>
</evidence>
<name>A0ABT2N366_9CYAN</name>
<dbReference type="EMBL" id="JAMXFA010000005">
    <property type="protein sequence ID" value="MCT7977126.1"/>
    <property type="molecule type" value="Genomic_DNA"/>
</dbReference>
<reference evidence="2 3" key="1">
    <citation type="journal article" date="2022" name="Front. Microbiol.">
        <title>High genomic differentiation and limited gene flow indicate recent cryptic speciation within the genus Laspinema (cyanobacteria).</title>
        <authorList>
            <person name="Stanojkovic A."/>
            <person name="Skoupy S."/>
            <person name="Skaloud P."/>
            <person name="Dvorak P."/>
        </authorList>
    </citation>
    <scope>NUCLEOTIDE SEQUENCE [LARGE SCALE GENOMIC DNA]</scope>
    <source>
        <strain evidence="2 3">D3b</strain>
    </source>
</reference>
<keyword evidence="3" id="KW-1185">Reference proteome</keyword>
<proteinExistence type="predicted"/>
<accession>A0ABT2N366</accession>
<evidence type="ECO:0000313" key="2">
    <source>
        <dbReference type="EMBL" id="MCT7977126.1"/>
    </source>
</evidence>
<sequence length="52" mass="5633">MPKLGSRSLGVQQNKTIHAKPGIQTDPAEILSHSRQKATLALKLGNNIDARK</sequence>
<dbReference type="Proteomes" id="UP001525961">
    <property type="component" value="Unassembled WGS sequence"/>
</dbReference>
<dbReference type="RefSeq" id="WP_261197437.1">
    <property type="nucleotide sequence ID" value="NZ_JAMXFA010000005.1"/>
</dbReference>
<protein>
    <submittedName>
        <fullName evidence="2">Uncharacterized protein</fullName>
    </submittedName>
</protein>
<feature type="region of interest" description="Disordered" evidence="1">
    <location>
        <begin position="1"/>
        <end position="23"/>
    </location>
</feature>
<gene>
    <name evidence="2" type="ORF">NG792_05230</name>
</gene>
<organism evidence="2 3">
    <name type="scientific">Laspinema olomoucense D3b</name>
    <dbReference type="NCBI Taxonomy" id="2953688"/>
    <lineage>
        <taxon>Bacteria</taxon>
        <taxon>Bacillati</taxon>
        <taxon>Cyanobacteriota</taxon>
        <taxon>Cyanophyceae</taxon>
        <taxon>Oscillatoriophycideae</taxon>
        <taxon>Oscillatoriales</taxon>
        <taxon>Laspinemataceae</taxon>
        <taxon>Laspinema</taxon>
        <taxon>Laspinema olomoucense</taxon>
    </lineage>
</organism>
<evidence type="ECO:0000313" key="3">
    <source>
        <dbReference type="Proteomes" id="UP001525961"/>
    </source>
</evidence>